<dbReference type="AlphaFoldDB" id="A0A1S1HHC8"/>
<evidence type="ECO:0008006" key="3">
    <source>
        <dbReference type="Google" id="ProtNLM"/>
    </source>
</evidence>
<accession>A0A1S1HHC8</accession>
<protein>
    <recommendedName>
        <fullName evidence="3">Myb-like domain-containing protein</fullName>
    </recommendedName>
</protein>
<dbReference type="Gene3D" id="1.10.10.60">
    <property type="entry name" value="Homeodomain-like"/>
    <property type="match status" value="1"/>
</dbReference>
<sequence length="125" mass="13350">MNAPYTASPWSAGDDEILIAAVAQLMPYGQIAELLPDRTVKAIKARVGVLRQAGSVAPSPVTASPEQRERATLSLTARAAIHGSRKLLVAMLRMGAARPGRRGLPGLTDEQFRRLCAEHGVEARP</sequence>
<dbReference type="Proteomes" id="UP000179467">
    <property type="component" value="Unassembled WGS sequence"/>
</dbReference>
<comment type="caution">
    <text evidence="1">The sequence shown here is derived from an EMBL/GenBank/DDBJ whole genome shotgun (WGS) entry which is preliminary data.</text>
</comment>
<dbReference type="InterPro" id="IPR001005">
    <property type="entry name" value="SANT/Myb"/>
</dbReference>
<evidence type="ECO:0000313" key="1">
    <source>
        <dbReference type="EMBL" id="OHT19930.1"/>
    </source>
</evidence>
<organism evidence="1 2">
    <name type="scientific">Edaphosphingomonas haloaromaticamans</name>
    <dbReference type="NCBI Taxonomy" id="653954"/>
    <lineage>
        <taxon>Bacteria</taxon>
        <taxon>Pseudomonadati</taxon>
        <taxon>Pseudomonadota</taxon>
        <taxon>Alphaproteobacteria</taxon>
        <taxon>Sphingomonadales</taxon>
        <taxon>Rhizorhabdaceae</taxon>
        <taxon>Edaphosphingomonas</taxon>
    </lineage>
</organism>
<keyword evidence="2" id="KW-1185">Reference proteome</keyword>
<gene>
    <name evidence="1" type="ORF">BHE75_01923</name>
</gene>
<evidence type="ECO:0000313" key="2">
    <source>
        <dbReference type="Proteomes" id="UP000179467"/>
    </source>
</evidence>
<proteinExistence type="predicted"/>
<dbReference type="CDD" id="cd00167">
    <property type="entry name" value="SANT"/>
    <property type="match status" value="1"/>
</dbReference>
<dbReference type="RefSeq" id="WP_070933706.1">
    <property type="nucleotide sequence ID" value="NZ_MIPT01000001.1"/>
</dbReference>
<reference evidence="1 2" key="1">
    <citation type="submission" date="2016-09" db="EMBL/GenBank/DDBJ databases">
        <title>Metabolic pathway, cell adaptation mechanisms and a novel monoxygenase revealed through proteogenomic-transcription analysis of a Sphingomonas haloaromaticamans strain degrading the fungicide ortho-phenylphenol.</title>
        <authorList>
            <person name="Perruchon C."/>
            <person name="Papadopoulou E.S."/>
            <person name="Rousidou C."/>
            <person name="Vasileiadis S."/>
            <person name="Tanou G."/>
            <person name="Amoutzias G."/>
            <person name="Molassiotis A."/>
            <person name="Karpouzas D.G."/>
        </authorList>
    </citation>
    <scope>NUCLEOTIDE SEQUENCE [LARGE SCALE GENOMIC DNA]</scope>
    <source>
        <strain evidence="1 2">P3</strain>
    </source>
</reference>
<dbReference type="EMBL" id="MIPT01000001">
    <property type="protein sequence ID" value="OHT19930.1"/>
    <property type="molecule type" value="Genomic_DNA"/>
</dbReference>
<name>A0A1S1HHC8_9SPHN</name>